<organism evidence="2 3">
    <name type="scientific">Prosthecobacter debontii</name>
    <dbReference type="NCBI Taxonomy" id="48467"/>
    <lineage>
        <taxon>Bacteria</taxon>
        <taxon>Pseudomonadati</taxon>
        <taxon>Verrucomicrobiota</taxon>
        <taxon>Verrucomicrobiia</taxon>
        <taxon>Verrucomicrobiales</taxon>
        <taxon>Verrucomicrobiaceae</taxon>
        <taxon>Prosthecobacter</taxon>
    </lineage>
</organism>
<dbReference type="Gene3D" id="2.60.120.200">
    <property type="match status" value="1"/>
</dbReference>
<accession>A0A1T4WS37</accession>
<reference evidence="3" key="1">
    <citation type="submission" date="2017-02" db="EMBL/GenBank/DDBJ databases">
        <authorList>
            <person name="Varghese N."/>
            <person name="Submissions S."/>
        </authorList>
    </citation>
    <scope>NUCLEOTIDE SEQUENCE [LARGE SCALE GENOMIC DNA]</scope>
    <source>
        <strain evidence="3">ATCC 700200</strain>
    </source>
</reference>
<gene>
    <name evidence="2" type="ORF">SAMN02745166_00590</name>
</gene>
<dbReference type="PANTHER" id="PTHR40124">
    <property type="match status" value="1"/>
</dbReference>
<dbReference type="InterPro" id="IPR048958">
    <property type="entry name" value="Polysacc_lyase_14"/>
</dbReference>
<dbReference type="PANTHER" id="PTHR40124:SF1">
    <property type="entry name" value="DISAGGREGATASE RELATED REPEAT PROTEIN"/>
    <property type="match status" value="1"/>
</dbReference>
<dbReference type="EMBL" id="FUYE01000002">
    <property type="protein sequence ID" value="SKA80146.1"/>
    <property type="molecule type" value="Genomic_DNA"/>
</dbReference>
<evidence type="ECO:0000259" key="1">
    <source>
        <dbReference type="Pfam" id="PF21294"/>
    </source>
</evidence>
<proteinExistence type="predicted"/>
<keyword evidence="3" id="KW-1185">Reference proteome</keyword>
<name>A0A1T4WS37_9BACT</name>
<evidence type="ECO:0000313" key="2">
    <source>
        <dbReference type="EMBL" id="SKA80146.1"/>
    </source>
</evidence>
<sequence length="279" mass="30850">MSSASTLRSCCALITFVSVFASLLPSLSTELPLRVTLTGKPGLYTQAQWKMDWPGCEFEGGVTPGRVELRPADLAAKMGPALRIHFAPGQIGPEEGGAGWRWPIGTHDAVELLYTVRFSPDFEFVKGGKLPGLCGGPENVSGGRRADGHNGFSARLMWRREARGEAYLYHKNQPEKYGQSFAFPKDFHFPVGVPVKVRLAVTMNRPEQKDGSVRVWITLPNEKEKMLVEQTHMEWRSSAKFGVDGLYFEAFHGGSDTTWAPKTPCWAEFSDIQVTAASR</sequence>
<feature type="domain" description="Polysaccharide lyase 14" evidence="1">
    <location>
        <begin position="79"/>
        <end position="272"/>
    </location>
</feature>
<evidence type="ECO:0000313" key="3">
    <source>
        <dbReference type="Proteomes" id="UP000190774"/>
    </source>
</evidence>
<dbReference type="AlphaFoldDB" id="A0A1T4WS37"/>
<dbReference type="STRING" id="48467.SAMN02745166_00590"/>
<protein>
    <recommendedName>
        <fullName evidence="1">Polysaccharide lyase 14 domain-containing protein</fullName>
    </recommendedName>
</protein>
<dbReference type="Proteomes" id="UP000190774">
    <property type="component" value="Unassembled WGS sequence"/>
</dbReference>
<dbReference type="Pfam" id="PF21294">
    <property type="entry name" value="Polysacc_lyase_14"/>
    <property type="match status" value="1"/>
</dbReference>